<evidence type="ECO:0000256" key="1">
    <source>
        <dbReference type="ARBA" id="ARBA00000553"/>
    </source>
</evidence>
<reference evidence="10" key="1">
    <citation type="journal article" date="2014" name="Int. J. Syst. Evol. Microbiol.">
        <title>Complete genome sequence of Corynebacterium casei LMG S-19264T (=DSM 44701T), isolated from a smear-ripened cheese.</title>
        <authorList>
            <consortium name="US DOE Joint Genome Institute (JGI-PGF)"/>
            <person name="Walter F."/>
            <person name="Albersmeier A."/>
            <person name="Kalinowski J."/>
            <person name="Ruckert C."/>
        </authorList>
    </citation>
    <scope>NUCLEOTIDE SEQUENCE</scope>
    <source>
        <strain evidence="10">KCTC 23430</strain>
    </source>
</reference>
<sequence>MTADCLPVLLAAVDGSVVAAAHAGWRGLADGVLPNVVSALPCEPAKVQVWLGPAIGPQSYEVGFEVQAAFAREIALHSNAGGDPETLFRPSSRGDGHSFANLAAIATVQLRDMGISNIYGGADFDTFSDHRRFFSHRRSGTTGRQVSTILIAPR</sequence>
<evidence type="ECO:0000256" key="7">
    <source>
        <dbReference type="ARBA" id="ARBA00047989"/>
    </source>
</evidence>
<dbReference type="PANTHER" id="PTHR30616">
    <property type="entry name" value="UNCHARACTERIZED PROTEIN YFIH"/>
    <property type="match status" value="1"/>
</dbReference>
<evidence type="ECO:0000256" key="8">
    <source>
        <dbReference type="ARBA" id="ARBA00048968"/>
    </source>
</evidence>
<evidence type="ECO:0000313" key="11">
    <source>
        <dbReference type="Proteomes" id="UP000644693"/>
    </source>
</evidence>
<dbReference type="AlphaFoldDB" id="A0A918XMU5"/>
<dbReference type="GO" id="GO:0016787">
    <property type="term" value="F:hydrolase activity"/>
    <property type="evidence" value="ECO:0007669"/>
    <property type="project" value="UniProtKB-KW"/>
</dbReference>
<comment type="catalytic activity">
    <reaction evidence="8">
        <text>adenosine + phosphate = alpha-D-ribose 1-phosphate + adenine</text>
        <dbReference type="Rhea" id="RHEA:27642"/>
        <dbReference type="ChEBI" id="CHEBI:16335"/>
        <dbReference type="ChEBI" id="CHEBI:16708"/>
        <dbReference type="ChEBI" id="CHEBI:43474"/>
        <dbReference type="ChEBI" id="CHEBI:57720"/>
        <dbReference type="EC" id="2.4.2.1"/>
    </reaction>
    <physiologicalReaction direction="left-to-right" evidence="8">
        <dbReference type="Rhea" id="RHEA:27643"/>
    </physiologicalReaction>
</comment>
<keyword evidence="11" id="KW-1185">Reference proteome</keyword>
<dbReference type="Gene3D" id="3.60.140.10">
    <property type="entry name" value="CNF1/YfiH-like putative cysteine hydrolases"/>
    <property type="match status" value="1"/>
</dbReference>
<evidence type="ECO:0000256" key="9">
    <source>
        <dbReference type="ARBA" id="ARBA00049893"/>
    </source>
</evidence>
<dbReference type="SUPFAM" id="SSF64438">
    <property type="entry name" value="CNF1/YfiH-like putative cysteine hydrolases"/>
    <property type="match status" value="1"/>
</dbReference>
<dbReference type="InterPro" id="IPR011324">
    <property type="entry name" value="Cytotoxic_necrot_fac-like_cat"/>
</dbReference>
<evidence type="ECO:0000256" key="6">
    <source>
        <dbReference type="ARBA" id="ARBA00022833"/>
    </source>
</evidence>
<dbReference type="EMBL" id="BMYM01000003">
    <property type="protein sequence ID" value="GHD37753.1"/>
    <property type="molecule type" value="Genomic_DNA"/>
</dbReference>
<evidence type="ECO:0008006" key="12">
    <source>
        <dbReference type="Google" id="ProtNLM"/>
    </source>
</evidence>
<comment type="similarity">
    <text evidence="2">Belongs to the purine nucleoside phosphorylase YfiH/LACC1 family.</text>
</comment>
<evidence type="ECO:0000256" key="3">
    <source>
        <dbReference type="ARBA" id="ARBA00022679"/>
    </source>
</evidence>
<dbReference type="InterPro" id="IPR038371">
    <property type="entry name" value="Cu_polyphenol_OxRdtase_sf"/>
</dbReference>
<evidence type="ECO:0000256" key="4">
    <source>
        <dbReference type="ARBA" id="ARBA00022723"/>
    </source>
</evidence>
<keyword evidence="6" id="KW-0862">Zinc</keyword>
<organism evidence="10 11">
    <name type="scientific">Parahalioglobus pacificus</name>
    <dbReference type="NCBI Taxonomy" id="930806"/>
    <lineage>
        <taxon>Bacteria</taxon>
        <taxon>Pseudomonadati</taxon>
        <taxon>Pseudomonadota</taxon>
        <taxon>Gammaproteobacteria</taxon>
        <taxon>Cellvibrionales</taxon>
        <taxon>Halieaceae</taxon>
        <taxon>Parahalioglobus</taxon>
    </lineage>
</organism>
<evidence type="ECO:0000256" key="5">
    <source>
        <dbReference type="ARBA" id="ARBA00022801"/>
    </source>
</evidence>
<dbReference type="Proteomes" id="UP000644693">
    <property type="component" value="Unassembled WGS sequence"/>
</dbReference>
<dbReference type="GO" id="GO:0017061">
    <property type="term" value="F:S-methyl-5-thioadenosine phosphorylase activity"/>
    <property type="evidence" value="ECO:0007669"/>
    <property type="project" value="UniProtKB-EC"/>
</dbReference>
<dbReference type="GO" id="GO:0005507">
    <property type="term" value="F:copper ion binding"/>
    <property type="evidence" value="ECO:0007669"/>
    <property type="project" value="TreeGrafter"/>
</dbReference>
<comment type="catalytic activity">
    <reaction evidence="9">
        <text>S-methyl-5'-thioadenosine + phosphate = 5-(methylsulfanyl)-alpha-D-ribose 1-phosphate + adenine</text>
        <dbReference type="Rhea" id="RHEA:11852"/>
        <dbReference type="ChEBI" id="CHEBI:16708"/>
        <dbReference type="ChEBI" id="CHEBI:17509"/>
        <dbReference type="ChEBI" id="CHEBI:43474"/>
        <dbReference type="ChEBI" id="CHEBI:58533"/>
        <dbReference type="EC" id="2.4.2.28"/>
    </reaction>
    <physiologicalReaction direction="left-to-right" evidence="9">
        <dbReference type="Rhea" id="RHEA:11853"/>
    </physiologicalReaction>
</comment>
<evidence type="ECO:0000256" key="2">
    <source>
        <dbReference type="ARBA" id="ARBA00007353"/>
    </source>
</evidence>
<gene>
    <name evidence="10" type="ORF">GCM10007053_27180</name>
</gene>
<keyword evidence="5" id="KW-0378">Hydrolase</keyword>
<comment type="catalytic activity">
    <reaction evidence="7">
        <text>adenosine + H2O + H(+) = inosine + NH4(+)</text>
        <dbReference type="Rhea" id="RHEA:24408"/>
        <dbReference type="ChEBI" id="CHEBI:15377"/>
        <dbReference type="ChEBI" id="CHEBI:15378"/>
        <dbReference type="ChEBI" id="CHEBI:16335"/>
        <dbReference type="ChEBI" id="CHEBI:17596"/>
        <dbReference type="ChEBI" id="CHEBI:28938"/>
        <dbReference type="EC" id="3.5.4.4"/>
    </reaction>
    <physiologicalReaction direction="left-to-right" evidence="7">
        <dbReference type="Rhea" id="RHEA:24409"/>
    </physiologicalReaction>
</comment>
<proteinExistence type="inferred from homology"/>
<keyword evidence="4" id="KW-0479">Metal-binding</keyword>
<keyword evidence="3" id="KW-0808">Transferase</keyword>
<dbReference type="InterPro" id="IPR003730">
    <property type="entry name" value="Cu_polyphenol_OxRdtase"/>
</dbReference>
<evidence type="ECO:0000313" key="10">
    <source>
        <dbReference type="EMBL" id="GHD37753.1"/>
    </source>
</evidence>
<dbReference type="PANTHER" id="PTHR30616:SF2">
    <property type="entry name" value="PURINE NUCLEOSIDE PHOSPHORYLASE LACC1"/>
    <property type="match status" value="1"/>
</dbReference>
<name>A0A918XMU5_9GAMM</name>
<dbReference type="CDD" id="cd16833">
    <property type="entry name" value="YfiH"/>
    <property type="match status" value="1"/>
</dbReference>
<dbReference type="Pfam" id="PF02578">
    <property type="entry name" value="Cu-oxidase_4"/>
    <property type="match status" value="1"/>
</dbReference>
<comment type="catalytic activity">
    <reaction evidence="1">
        <text>inosine + phosphate = alpha-D-ribose 1-phosphate + hypoxanthine</text>
        <dbReference type="Rhea" id="RHEA:27646"/>
        <dbReference type="ChEBI" id="CHEBI:17368"/>
        <dbReference type="ChEBI" id="CHEBI:17596"/>
        <dbReference type="ChEBI" id="CHEBI:43474"/>
        <dbReference type="ChEBI" id="CHEBI:57720"/>
        <dbReference type="EC" id="2.4.2.1"/>
    </reaction>
    <physiologicalReaction direction="left-to-right" evidence="1">
        <dbReference type="Rhea" id="RHEA:27647"/>
    </physiologicalReaction>
</comment>
<accession>A0A918XMU5</accession>
<protein>
    <recommendedName>
        <fullName evidence="12">Purine nucleoside phosphorylase</fullName>
    </recommendedName>
</protein>
<comment type="caution">
    <text evidence="10">The sequence shown here is derived from an EMBL/GenBank/DDBJ whole genome shotgun (WGS) entry which is preliminary data.</text>
</comment>
<reference evidence="10" key="2">
    <citation type="submission" date="2020-09" db="EMBL/GenBank/DDBJ databases">
        <authorList>
            <person name="Sun Q."/>
            <person name="Kim S."/>
        </authorList>
    </citation>
    <scope>NUCLEOTIDE SEQUENCE</scope>
    <source>
        <strain evidence="10">KCTC 23430</strain>
    </source>
</reference>